<sequence length="178" mass="19824">MTETANISENNNRELHADYLFMVGTHHMPFDRLIQMADRFARENPDVSVLVQYGTSQPPKEANGRENLSHQEMDALAGNLKGVVLPGGPSLMMEWLRRGFVPVIVPRDPDLGEHIDTHQIRFSDFMRRRSLIALANDYAQVKGALVDPQPVSADQLDKIDSASAVRAFTKLASSLLAD</sequence>
<evidence type="ECO:0008006" key="3">
    <source>
        <dbReference type="Google" id="ProtNLM"/>
    </source>
</evidence>
<reference evidence="1" key="1">
    <citation type="submission" date="2022-01" db="EMBL/GenBank/DDBJ databases">
        <title>Collection of gut derived symbiotic bacterial strains cultured from healthy donors.</title>
        <authorList>
            <person name="Lin H."/>
            <person name="Kohout C."/>
            <person name="Waligurski E."/>
            <person name="Pamer E.G."/>
        </authorList>
    </citation>
    <scope>NUCLEOTIDE SEQUENCE</scope>
    <source>
        <strain evidence="1">DFI.7.46</strain>
    </source>
</reference>
<dbReference type="RefSeq" id="WP_238127565.1">
    <property type="nucleotide sequence ID" value="NZ_JAKNHJ010000003.1"/>
</dbReference>
<gene>
    <name evidence="1" type="ORF">L0M99_02125</name>
</gene>
<evidence type="ECO:0000313" key="1">
    <source>
        <dbReference type="EMBL" id="MCG4617296.1"/>
    </source>
</evidence>
<comment type="caution">
    <text evidence="1">The sequence shown here is derived from an EMBL/GenBank/DDBJ whole genome shotgun (WGS) entry which is preliminary data.</text>
</comment>
<protein>
    <recommendedName>
        <fullName evidence="3">Glycosyl transferase family 28 C-terminal domain-containing protein</fullName>
    </recommendedName>
</protein>
<organism evidence="1 2">
    <name type="scientific">Varibaculum cambriense</name>
    <dbReference type="NCBI Taxonomy" id="184870"/>
    <lineage>
        <taxon>Bacteria</taxon>
        <taxon>Bacillati</taxon>
        <taxon>Actinomycetota</taxon>
        <taxon>Actinomycetes</taxon>
        <taxon>Actinomycetales</taxon>
        <taxon>Actinomycetaceae</taxon>
        <taxon>Varibaculum</taxon>
    </lineage>
</organism>
<dbReference type="EMBL" id="JAKNHJ010000003">
    <property type="protein sequence ID" value="MCG4617296.1"/>
    <property type="molecule type" value="Genomic_DNA"/>
</dbReference>
<evidence type="ECO:0000313" key="2">
    <source>
        <dbReference type="Proteomes" id="UP001200537"/>
    </source>
</evidence>
<proteinExistence type="predicted"/>
<dbReference type="AlphaFoldDB" id="A0AAJ1BB07"/>
<name>A0AAJ1BB07_9ACTO</name>
<dbReference type="Proteomes" id="UP001200537">
    <property type="component" value="Unassembled WGS sequence"/>
</dbReference>
<accession>A0AAJ1BB07</accession>